<organism evidence="2">
    <name type="scientific">Mimivirus LCMiAC02</name>
    <dbReference type="NCBI Taxonomy" id="2506609"/>
    <lineage>
        <taxon>Viruses</taxon>
        <taxon>Varidnaviria</taxon>
        <taxon>Bamfordvirae</taxon>
        <taxon>Nucleocytoviricota</taxon>
        <taxon>Megaviricetes</taxon>
        <taxon>Imitervirales</taxon>
        <taxon>Mimiviridae</taxon>
        <taxon>Klosneuvirinae</taxon>
    </lineage>
</organism>
<evidence type="ECO:0000256" key="1">
    <source>
        <dbReference type="SAM" id="Phobius"/>
    </source>
</evidence>
<proteinExistence type="predicted"/>
<accession>A0A481Z156</accession>
<sequence length="72" mass="8533">MDHHESTYVLMIYIFHIIFVAVPLLYYGFRGQHGKPIDMFGYVVLSLLGGMVVVFHGYWIVERIIQQYMHKN</sequence>
<dbReference type="EMBL" id="MK500423">
    <property type="protein sequence ID" value="QBK89456.1"/>
    <property type="molecule type" value="Genomic_DNA"/>
</dbReference>
<name>A0A481Z156_9VIRU</name>
<feature type="transmembrane region" description="Helical" evidence="1">
    <location>
        <begin position="39"/>
        <end position="61"/>
    </location>
</feature>
<gene>
    <name evidence="2" type="ORF">LCMiAC02_05510</name>
</gene>
<protein>
    <submittedName>
        <fullName evidence="2">Uncharacterized protein</fullName>
    </submittedName>
</protein>
<feature type="transmembrane region" description="Helical" evidence="1">
    <location>
        <begin position="7"/>
        <end position="27"/>
    </location>
</feature>
<evidence type="ECO:0000313" key="2">
    <source>
        <dbReference type="EMBL" id="QBK89456.1"/>
    </source>
</evidence>
<keyword evidence="1" id="KW-0472">Membrane</keyword>
<keyword evidence="1" id="KW-0812">Transmembrane</keyword>
<reference evidence="2" key="1">
    <citation type="journal article" date="2019" name="MBio">
        <title>Virus Genomes from Deep Sea Sediments Expand the Ocean Megavirome and Support Independent Origins of Viral Gigantism.</title>
        <authorList>
            <person name="Backstrom D."/>
            <person name="Yutin N."/>
            <person name="Jorgensen S.L."/>
            <person name="Dharamshi J."/>
            <person name="Homa F."/>
            <person name="Zaremba-Niedwiedzka K."/>
            <person name="Spang A."/>
            <person name="Wolf Y.I."/>
            <person name="Koonin E.V."/>
            <person name="Ettema T.J."/>
        </authorList>
    </citation>
    <scope>NUCLEOTIDE SEQUENCE</scope>
</reference>
<keyword evidence="1" id="KW-1133">Transmembrane helix</keyword>